<accession>A0A382NAA7</accession>
<dbReference type="AlphaFoldDB" id="A0A382NAA7"/>
<organism evidence="1">
    <name type="scientific">marine metagenome</name>
    <dbReference type="NCBI Taxonomy" id="408172"/>
    <lineage>
        <taxon>unclassified sequences</taxon>
        <taxon>metagenomes</taxon>
        <taxon>ecological metagenomes</taxon>
    </lineage>
</organism>
<name>A0A382NAA7_9ZZZZ</name>
<feature type="non-terminal residue" evidence="1">
    <location>
        <position position="1"/>
    </location>
</feature>
<sequence length="23" mass="2784">TKKERNINIIVFLSGKEYIIELY</sequence>
<protein>
    <submittedName>
        <fullName evidence="1">Uncharacterized protein</fullName>
    </submittedName>
</protein>
<evidence type="ECO:0000313" key="1">
    <source>
        <dbReference type="EMBL" id="SVC57670.1"/>
    </source>
</evidence>
<proteinExistence type="predicted"/>
<dbReference type="EMBL" id="UINC01098846">
    <property type="protein sequence ID" value="SVC57670.1"/>
    <property type="molecule type" value="Genomic_DNA"/>
</dbReference>
<gene>
    <name evidence="1" type="ORF">METZ01_LOCUS310524</name>
</gene>
<reference evidence="1" key="1">
    <citation type="submission" date="2018-05" db="EMBL/GenBank/DDBJ databases">
        <authorList>
            <person name="Lanie J.A."/>
            <person name="Ng W.-L."/>
            <person name="Kazmierczak K.M."/>
            <person name="Andrzejewski T.M."/>
            <person name="Davidsen T.M."/>
            <person name="Wayne K.J."/>
            <person name="Tettelin H."/>
            <person name="Glass J.I."/>
            <person name="Rusch D."/>
            <person name="Podicherti R."/>
            <person name="Tsui H.-C.T."/>
            <person name="Winkler M.E."/>
        </authorList>
    </citation>
    <scope>NUCLEOTIDE SEQUENCE</scope>
</reference>